<proteinExistence type="predicted"/>
<organism evidence="2 3">
    <name type="scientific">Turneriella parva (strain ATCC BAA-1111 / DSM 21527 / NCTC 11395 / H)</name>
    <name type="common">Leptospira parva</name>
    <dbReference type="NCBI Taxonomy" id="869212"/>
    <lineage>
        <taxon>Bacteria</taxon>
        <taxon>Pseudomonadati</taxon>
        <taxon>Spirochaetota</taxon>
        <taxon>Spirochaetia</taxon>
        <taxon>Leptospirales</taxon>
        <taxon>Leptospiraceae</taxon>
        <taxon>Turneriella</taxon>
    </lineage>
</organism>
<accession>I4B764</accession>
<feature type="transmembrane region" description="Helical" evidence="1">
    <location>
        <begin position="69"/>
        <end position="90"/>
    </location>
</feature>
<sequence>MMTTSVSLPHQVAAKWRRKQRKIMRMALRNMRVQMRKHKVRRGVTRRYNRVPGERVIVTTRFTEAEYDALHFVAASLRISVSLLIYHLILMWKKASRRHRHNTHVTNYETHVTIWHPNAGIVTESLMVWPKTNNADFTLRAEPEKILN</sequence>
<evidence type="ECO:0000313" key="3">
    <source>
        <dbReference type="Proteomes" id="UP000006048"/>
    </source>
</evidence>
<dbReference type="STRING" id="869212.Turpa_2479"/>
<dbReference type="EMBL" id="CP002959">
    <property type="protein sequence ID" value="AFM13121.1"/>
    <property type="molecule type" value="Genomic_DNA"/>
</dbReference>
<dbReference type="HOGENOM" id="CLU_1767257_0_0_12"/>
<name>I4B764_TURPD</name>
<keyword evidence="1" id="KW-0812">Transmembrane</keyword>
<keyword evidence="3" id="KW-1185">Reference proteome</keyword>
<dbReference type="Proteomes" id="UP000006048">
    <property type="component" value="Chromosome"/>
</dbReference>
<keyword evidence="1" id="KW-1133">Transmembrane helix</keyword>
<keyword evidence="1" id="KW-0472">Membrane</keyword>
<dbReference type="RefSeq" id="WP_014803627.1">
    <property type="nucleotide sequence ID" value="NC_018020.1"/>
</dbReference>
<gene>
    <name evidence="2" type="ordered locus">Turpa_2479</name>
</gene>
<protein>
    <submittedName>
        <fullName evidence="2">Uncharacterized protein</fullName>
    </submittedName>
</protein>
<dbReference type="AlphaFoldDB" id="I4B764"/>
<dbReference type="KEGG" id="tpx:Turpa_2479"/>
<reference evidence="2 3" key="1">
    <citation type="submission" date="2012-06" db="EMBL/GenBank/DDBJ databases">
        <title>The complete chromosome of genome of Turneriella parva DSM 21527.</title>
        <authorList>
            <consortium name="US DOE Joint Genome Institute (JGI-PGF)"/>
            <person name="Lucas S."/>
            <person name="Han J."/>
            <person name="Lapidus A."/>
            <person name="Bruce D."/>
            <person name="Goodwin L."/>
            <person name="Pitluck S."/>
            <person name="Peters L."/>
            <person name="Kyrpides N."/>
            <person name="Mavromatis K."/>
            <person name="Ivanova N."/>
            <person name="Mikhailova N."/>
            <person name="Chertkov O."/>
            <person name="Detter J.C."/>
            <person name="Tapia R."/>
            <person name="Han C."/>
            <person name="Land M."/>
            <person name="Hauser L."/>
            <person name="Markowitz V."/>
            <person name="Cheng J.-F."/>
            <person name="Hugenholtz P."/>
            <person name="Woyke T."/>
            <person name="Wu D."/>
            <person name="Gronow S."/>
            <person name="Wellnitz S."/>
            <person name="Brambilla E."/>
            <person name="Klenk H.-P."/>
            <person name="Eisen J.A."/>
        </authorList>
    </citation>
    <scope>NUCLEOTIDE SEQUENCE [LARGE SCALE GENOMIC DNA]</scope>
    <source>
        <strain evidence="3">ATCC BAA-1111 / DSM 21527 / NCTC 11395 / H</strain>
    </source>
</reference>
<evidence type="ECO:0000313" key="2">
    <source>
        <dbReference type="EMBL" id="AFM13121.1"/>
    </source>
</evidence>
<evidence type="ECO:0000256" key="1">
    <source>
        <dbReference type="SAM" id="Phobius"/>
    </source>
</evidence>